<organism evidence="3 4">
    <name type="scientific">Ecytonucleospora hepatopenaei</name>
    <dbReference type="NCBI Taxonomy" id="646526"/>
    <lineage>
        <taxon>Eukaryota</taxon>
        <taxon>Fungi</taxon>
        <taxon>Fungi incertae sedis</taxon>
        <taxon>Microsporidia</taxon>
        <taxon>Enterocytozoonidae</taxon>
        <taxon>Ecytonucleospora</taxon>
    </lineage>
</organism>
<evidence type="ECO:0000256" key="2">
    <source>
        <dbReference type="SAM" id="MobiDB-lite"/>
    </source>
</evidence>
<dbReference type="VEuPathDB" id="MicrosporidiaDB:EHP00_1486"/>
<feature type="region of interest" description="Disordered" evidence="2">
    <location>
        <begin position="297"/>
        <end position="321"/>
    </location>
</feature>
<protein>
    <submittedName>
        <fullName evidence="3">Uncharacterized protein</fullName>
    </submittedName>
</protein>
<name>A0A1W0E8T0_9MICR</name>
<evidence type="ECO:0000256" key="1">
    <source>
        <dbReference type="SAM" id="Coils"/>
    </source>
</evidence>
<sequence>MRRRATFDESRNEHFVLPPVNIRDYYWTEEDSDIIDSFRKEREREIYGIYQEMSHKNVYNSVDEFLDDEKDQVENIFIQTKKENKNKEIVNETKNNPVVLETKSNDLVNKKTQKQTNKEEQPGIKTIKHDFFEIELEKSVSQKYEEELENREADDAIKRAALAIKKEENEKIQKTNKNAPNTKNLKSSEMTHGKLMEELTEVFKKKFNTNNTKLHKNKDTINGPVDNNKINKTKETNIKVYNDIAKFDNKNNTGIVDSNINFEQEGLIEFQDKMDICFDPQLPQTVPFIQLKNNEEYTKEDSFENTPKETEETQKEKTDDIQNDKKNIANDKKLNINTLNKEVERHKIMPNSLVSERISQFNKLILNDNENIQKRKKKSLPKRIGHGIIKSFQSFFSAEKEGRTTHTKKRIVQRVNCFKFNDNPFVKFDKAY</sequence>
<dbReference type="AlphaFoldDB" id="A0A1W0E8T0"/>
<dbReference type="Proteomes" id="UP000192758">
    <property type="component" value="Unassembled WGS sequence"/>
</dbReference>
<evidence type="ECO:0000313" key="3">
    <source>
        <dbReference type="EMBL" id="OQS55638.1"/>
    </source>
</evidence>
<reference evidence="3 4" key="1">
    <citation type="journal article" date="2017" name="Environ. Microbiol.">
        <title>Decay of the glycolytic pathway and adaptation to intranuclear parasitism within Enterocytozoonidae microsporidia.</title>
        <authorList>
            <person name="Wiredu Boakye D."/>
            <person name="Jaroenlak P."/>
            <person name="Prachumwat A."/>
            <person name="Williams T.A."/>
            <person name="Bateman K.S."/>
            <person name="Itsathitphaisarn O."/>
            <person name="Sritunyalucksana K."/>
            <person name="Paszkiewicz K.H."/>
            <person name="Moore K.A."/>
            <person name="Stentiford G.D."/>
            <person name="Williams B.A."/>
        </authorList>
    </citation>
    <scope>NUCLEOTIDE SEQUENCE [LARGE SCALE GENOMIC DNA]</scope>
    <source>
        <strain evidence="3 4">TH1</strain>
    </source>
</reference>
<proteinExistence type="predicted"/>
<accession>A0A1W0E8T0</accession>
<gene>
    <name evidence="3" type="ORF">EHP00_1486</name>
</gene>
<keyword evidence="4" id="KW-1185">Reference proteome</keyword>
<feature type="coiled-coil region" evidence="1">
    <location>
        <begin position="134"/>
        <end position="177"/>
    </location>
</feature>
<keyword evidence="1" id="KW-0175">Coiled coil</keyword>
<comment type="caution">
    <text evidence="3">The sequence shown here is derived from an EMBL/GenBank/DDBJ whole genome shotgun (WGS) entry which is preliminary data.</text>
</comment>
<evidence type="ECO:0000313" key="4">
    <source>
        <dbReference type="Proteomes" id="UP000192758"/>
    </source>
</evidence>
<dbReference type="EMBL" id="MNPJ01000005">
    <property type="protein sequence ID" value="OQS55638.1"/>
    <property type="molecule type" value="Genomic_DNA"/>
</dbReference>